<dbReference type="EMBL" id="JAAVJS010000295">
    <property type="protein sequence ID" value="NJX17132.1"/>
    <property type="molecule type" value="Genomic_DNA"/>
</dbReference>
<evidence type="ECO:0000313" key="1">
    <source>
        <dbReference type="EMBL" id="NJX17132.1"/>
    </source>
</evidence>
<evidence type="ECO:0000313" key="2">
    <source>
        <dbReference type="Proteomes" id="UP000760545"/>
    </source>
</evidence>
<sequence>LTPGENEKAMFGSWSDDKKSMIYLSNVRDPQFFDVYKMDIGKWEPQMIYRNDKGFQLEGISHDENLLMLSQPITTSENKLFLYNRAQDKMTEISKEKGSYSASGFSEDDRFLYYITDVGKEYAYLVEYNLESGETKTVYET</sequence>
<dbReference type="Gene3D" id="2.120.10.30">
    <property type="entry name" value="TolB, C-terminal domain"/>
    <property type="match status" value="1"/>
</dbReference>
<name>A0ABX1DFN8_9FLAO</name>
<reference evidence="1 2" key="1">
    <citation type="submission" date="2020-03" db="EMBL/GenBank/DDBJ databases">
        <title>Tamlana sp. nov, isolated from XXX.</title>
        <authorList>
            <person name="Cao W.R."/>
        </authorList>
    </citation>
    <scope>NUCLEOTIDE SEQUENCE [LARGE SCALE GENOMIC DNA]</scope>
    <source>
        <strain evidence="1 2">HST1-43</strain>
    </source>
</reference>
<dbReference type="Proteomes" id="UP000760545">
    <property type="component" value="Unassembled WGS sequence"/>
</dbReference>
<gene>
    <name evidence="1" type="ORF">HC176_16795</name>
</gene>
<dbReference type="InterPro" id="IPR011042">
    <property type="entry name" value="6-blade_b-propeller_TolB-like"/>
</dbReference>
<feature type="non-terminal residue" evidence="1">
    <location>
        <position position="1"/>
    </location>
</feature>
<dbReference type="SUPFAM" id="SSF82171">
    <property type="entry name" value="DPP6 N-terminal domain-like"/>
    <property type="match status" value="1"/>
</dbReference>
<feature type="non-terminal residue" evidence="1">
    <location>
        <position position="141"/>
    </location>
</feature>
<keyword evidence="2" id="KW-1185">Reference proteome</keyword>
<proteinExistence type="predicted"/>
<accession>A0ABX1DFN8</accession>
<protein>
    <submittedName>
        <fullName evidence="1">S9 family peptidase</fullName>
    </submittedName>
</protein>
<organism evidence="1 2">
    <name type="scientific">Tamlana crocina</name>
    <dbReference type="NCBI Taxonomy" id="393006"/>
    <lineage>
        <taxon>Bacteria</taxon>
        <taxon>Pseudomonadati</taxon>
        <taxon>Bacteroidota</taxon>
        <taxon>Flavobacteriia</taxon>
        <taxon>Flavobacteriales</taxon>
        <taxon>Flavobacteriaceae</taxon>
        <taxon>Tamlana</taxon>
    </lineage>
</organism>
<comment type="caution">
    <text evidence="1">The sequence shown here is derived from an EMBL/GenBank/DDBJ whole genome shotgun (WGS) entry which is preliminary data.</text>
</comment>